<dbReference type="GeneID" id="41963383"/>
<dbReference type="GO" id="GO:0005759">
    <property type="term" value="C:mitochondrial matrix"/>
    <property type="evidence" value="ECO:0007669"/>
    <property type="project" value="TreeGrafter"/>
</dbReference>
<accession>A0A6P8AV93</accession>
<name>A0A6P8AV93_PYRGI</name>
<sequence length="122" mass="13864">MASPSIQPANPTAIRSLYRSLLRALPARQHILSNDPTPLHRTLRAQFRQPLSGGDKQQQQQPTPRAIEQARQYAAYFAAQRTYTALLERYNPGMGMDEEERVRLTARRVGMDLPVEFDGSEK</sequence>
<evidence type="ECO:0000313" key="2">
    <source>
        <dbReference type="Proteomes" id="UP000515153"/>
    </source>
</evidence>
<organism evidence="2 3">
    <name type="scientific">Pyricularia grisea</name>
    <name type="common">Crabgrass-specific blast fungus</name>
    <name type="synonym">Magnaporthe grisea</name>
    <dbReference type="NCBI Taxonomy" id="148305"/>
    <lineage>
        <taxon>Eukaryota</taxon>
        <taxon>Fungi</taxon>
        <taxon>Dikarya</taxon>
        <taxon>Ascomycota</taxon>
        <taxon>Pezizomycotina</taxon>
        <taxon>Sordariomycetes</taxon>
        <taxon>Sordariomycetidae</taxon>
        <taxon>Magnaporthales</taxon>
        <taxon>Pyriculariaceae</taxon>
        <taxon>Pyricularia</taxon>
    </lineage>
</organism>
<dbReference type="KEGG" id="pgri:PgNI_08478"/>
<reference evidence="2 3" key="1">
    <citation type="journal article" date="2019" name="Mol. Biol. Evol.">
        <title>Blast fungal genomes show frequent chromosomal changes, gene gains and losses, and effector gene turnover.</title>
        <authorList>
            <person name="Gomez Luciano L.B."/>
            <person name="Jason Tsai I."/>
            <person name="Chuma I."/>
            <person name="Tosa Y."/>
            <person name="Chen Y.H."/>
            <person name="Li J.Y."/>
            <person name="Li M.Y."/>
            <person name="Jade Lu M.Y."/>
            <person name="Nakayashiki H."/>
            <person name="Li W.H."/>
        </authorList>
    </citation>
    <scope>NUCLEOTIDE SEQUENCE [LARGE SCALE GENOMIC DNA]</scope>
    <source>
        <strain evidence="2 3">NI907</strain>
    </source>
</reference>
<dbReference type="RefSeq" id="XP_030978838.1">
    <property type="nucleotide sequence ID" value="XM_031128475.1"/>
</dbReference>
<dbReference type="PANTHER" id="PTHR28015">
    <property type="entry name" value="ATP SYNTHASE ASSEMBLY FACTOR FMC1, MITOCHONDRIAL"/>
    <property type="match status" value="1"/>
</dbReference>
<dbReference type="Proteomes" id="UP000515153">
    <property type="component" value="Chromosome V"/>
</dbReference>
<feature type="region of interest" description="Disordered" evidence="1">
    <location>
        <begin position="46"/>
        <end position="66"/>
    </location>
</feature>
<evidence type="ECO:0000313" key="3">
    <source>
        <dbReference type="RefSeq" id="XP_030978838.1"/>
    </source>
</evidence>
<evidence type="ECO:0000256" key="1">
    <source>
        <dbReference type="SAM" id="MobiDB-lite"/>
    </source>
</evidence>
<dbReference type="GO" id="GO:0033615">
    <property type="term" value="P:mitochondrial proton-transporting ATP synthase complex assembly"/>
    <property type="evidence" value="ECO:0007669"/>
    <property type="project" value="InterPro"/>
</dbReference>
<dbReference type="PANTHER" id="PTHR28015:SF1">
    <property type="entry name" value="ATP SYNTHASE ASSEMBLY FACTOR FMC1, MITOCHONDRIAL"/>
    <property type="match status" value="1"/>
</dbReference>
<proteinExistence type="predicted"/>
<dbReference type="Pfam" id="PF13233">
    <property type="entry name" value="Complex1_LYR_2"/>
    <property type="match status" value="1"/>
</dbReference>
<protein>
    <submittedName>
        <fullName evidence="3">Uncharacterized protein</fullName>
    </submittedName>
</protein>
<dbReference type="InterPro" id="IPR039196">
    <property type="entry name" value="Fmc1"/>
</dbReference>
<reference evidence="3" key="2">
    <citation type="submission" date="2019-10" db="EMBL/GenBank/DDBJ databases">
        <authorList>
            <consortium name="NCBI Genome Project"/>
        </authorList>
    </citation>
    <scope>NUCLEOTIDE SEQUENCE</scope>
    <source>
        <strain evidence="3">NI907</strain>
    </source>
</reference>
<gene>
    <name evidence="3" type="ORF">PgNI_08478</name>
</gene>
<dbReference type="AlphaFoldDB" id="A0A6P8AV93"/>
<keyword evidence="2" id="KW-1185">Reference proteome</keyword>
<reference evidence="3" key="3">
    <citation type="submission" date="2025-08" db="UniProtKB">
        <authorList>
            <consortium name="RefSeq"/>
        </authorList>
    </citation>
    <scope>IDENTIFICATION</scope>
    <source>
        <strain evidence="3">NI907</strain>
    </source>
</reference>
<dbReference type="OrthoDB" id="15893at2759"/>